<sequence>MTKDFEVEFIERGDREARFLVRGASPAVANGIRRAMIADVPTFSIDTVRFVENSSVMFDEMIGLRLGLVPLTTPIDDFEEGDVVTLSLDVEGPATAYSGDLQSADSLVQPADENVPIVELKENQRLELEADAVLDTGKEHAKHQGGVSVGYRHLQRVEVVGDAGEFESQEPQILRGVIEEGAAEHAADEGATDGDLVPTDAFDNDLTNRYPGKEVEVTDVPEAFVFHVETDGSFDVEELVLRAAESIGDRAAELEEKVAI</sequence>
<dbReference type="GO" id="GO:0005737">
    <property type="term" value="C:cytoplasm"/>
    <property type="evidence" value="ECO:0007669"/>
    <property type="project" value="UniProtKB-SubCell"/>
</dbReference>
<dbReference type="GO" id="GO:0003899">
    <property type="term" value="F:DNA-directed RNA polymerase activity"/>
    <property type="evidence" value="ECO:0007669"/>
    <property type="project" value="UniProtKB-UniRule"/>
</dbReference>
<evidence type="ECO:0000313" key="8">
    <source>
        <dbReference type="EMBL" id="MFA1611907.1"/>
    </source>
</evidence>
<dbReference type="Pfam" id="PF01193">
    <property type="entry name" value="RNA_pol_L"/>
    <property type="match status" value="1"/>
</dbReference>
<keyword evidence="5 8" id="KW-0808">Transferase</keyword>
<dbReference type="GO" id="GO:0003677">
    <property type="term" value="F:DNA binding"/>
    <property type="evidence" value="ECO:0007669"/>
    <property type="project" value="UniProtKB-UniRule"/>
</dbReference>
<keyword evidence="5 8" id="KW-0548">Nucleotidyltransferase</keyword>
<dbReference type="NCBIfam" id="NF001988">
    <property type="entry name" value="PRK00783.1"/>
    <property type="match status" value="1"/>
</dbReference>
<comment type="similarity">
    <text evidence="4 5">Belongs to the archaeal Rpo3/eukaryotic RPB3 RNA polymerase subunit family.</text>
</comment>
<dbReference type="AlphaFoldDB" id="A0ABD5MF40"/>
<dbReference type="Gene3D" id="3.30.70.3110">
    <property type="match status" value="1"/>
</dbReference>
<dbReference type="HAMAP" id="MF_00320">
    <property type="entry name" value="RNApol_arch_Rpo3"/>
    <property type="match status" value="1"/>
</dbReference>
<evidence type="ECO:0000256" key="1">
    <source>
        <dbReference type="ARBA" id="ARBA00022478"/>
    </source>
</evidence>
<evidence type="ECO:0000259" key="7">
    <source>
        <dbReference type="SMART" id="SM00662"/>
    </source>
</evidence>
<protein>
    <recommendedName>
        <fullName evidence="5">DNA-directed RNA polymerase subunit Rpo3</fullName>
        <ecNumber evidence="5">2.7.7.6</ecNumber>
    </recommendedName>
    <alternativeName>
        <fullName evidence="5">DNA-directed RNA polymerase subunit D</fullName>
    </alternativeName>
</protein>
<organism evidence="8 9">
    <name type="scientific">Halobellus rubicundus</name>
    <dbReference type="NCBI Taxonomy" id="2996466"/>
    <lineage>
        <taxon>Archaea</taxon>
        <taxon>Methanobacteriati</taxon>
        <taxon>Methanobacteriota</taxon>
        <taxon>Stenosarchaea group</taxon>
        <taxon>Halobacteria</taxon>
        <taxon>Halobacteriales</taxon>
        <taxon>Haloferacaceae</taxon>
        <taxon>Halobellus</taxon>
    </lineage>
</organism>
<evidence type="ECO:0000256" key="3">
    <source>
        <dbReference type="ARBA" id="ARBA00023163"/>
    </source>
</evidence>
<dbReference type="Gene3D" id="2.170.120.12">
    <property type="entry name" value="DNA-directed RNA polymerase, insert domain"/>
    <property type="match status" value="1"/>
</dbReference>
<evidence type="ECO:0000256" key="2">
    <source>
        <dbReference type="ARBA" id="ARBA00022490"/>
    </source>
</evidence>
<dbReference type="Gene3D" id="3.30.1360.10">
    <property type="entry name" value="RNA polymerase, RBP11-like subunit"/>
    <property type="match status" value="1"/>
</dbReference>
<dbReference type="InterPro" id="IPR050518">
    <property type="entry name" value="Rpo3/RPB3_RNA_Pol_subunit"/>
</dbReference>
<dbReference type="PANTHER" id="PTHR11800:SF2">
    <property type="entry name" value="DNA-DIRECTED RNA POLYMERASE II SUBUNIT RPB3"/>
    <property type="match status" value="1"/>
</dbReference>
<dbReference type="InterPro" id="IPR011262">
    <property type="entry name" value="DNA-dir_RNA_pol_insert"/>
</dbReference>
<dbReference type="InterPro" id="IPR036643">
    <property type="entry name" value="RNApol_insert_sf"/>
</dbReference>
<dbReference type="InterPro" id="IPR001514">
    <property type="entry name" value="DNA-dir_RNA_pol_30-40kDasu_CS"/>
</dbReference>
<feature type="domain" description="DNA-directed RNA polymerase RpoA/D/Rpb3-type" evidence="7">
    <location>
        <begin position="16"/>
        <end position="257"/>
    </location>
</feature>
<dbReference type="InterPro" id="IPR036603">
    <property type="entry name" value="RBP11-like"/>
</dbReference>
<dbReference type="GO" id="GO:0006351">
    <property type="term" value="P:DNA-templated transcription"/>
    <property type="evidence" value="ECO:0007669"/>
    <property type="project" value="UniProtKB-UniRule"/>
</dbReference>
<dbReference type="SUPFAM" id="SSF56553">
    <property type="entry name" value="Insert subdomain of RNA polymerase alpha subunit"/>
    <property type="match status" value="1"/>
</dbReference>
<dbReference type="Proteomes" id="UP001570511">
    <property type="component" value="Unassembled WGS sequence"/>
</dbReference>
<feature type="region of interest" description="Disordered" evidence="6">
    <location>
        <begin position="184"/>
        <end position="210"/>
    </location>
</feature>
<name>A0ABD5MF40_9EURY</name>
<dbReference type="EMBL" id="JBGNYA010000001">
    <property type="protein sequence ID" value="MFA1611907.1"/>
    <property type="molecule type" value="Genomic_DNA"/>
</dbReference>
<evidence type="ECO:0000313" key="9">
    <source>
        <dbReference type="Proteomes" id="UP001570511"/>
    </source>
</evidence>
<keyword evidence="2 5" id="KW-0963">Cytoplasm</keyword>
<dbReference type="SMART" id="SM00662">
    <property type="entry name" value="RPOLD"/>
    <property type="match status" value="1"/>
</dbReference>
<dbReference type="SUPFAM" id="SSF55257">
    <property type="entry name" value="RBP11-like subunits of RNA polymerase"/>
    <property type="match status" value="1"/>
</dbReference>
<dbReference type="RefSeq" id="WP_372390337.1">
    <property type="nucleotide sequence ID" value="NZ_JBGNYA010000001.1"/>
</dbReference>
<proteinExistence type="inferred from homology"/>
<dbReference type="InterPro" id="IPR011263">
    <property type="entry name" value="DNA-dir_RNA_pol_RpoA/D/Rpb3"/>
</dbReference>
<comment type="catalytic activity">
    <reaction evidence="5">
        <text>RNA(n) + a ribonucleoside 5'-triphosphate = RNA(n+1) + diphosphate</text>
        <dbReference type="Rhea" id="RHEA:21248"/>
        <dbReference type="Rhea" id="RHEA-COMP:14527"/>
        <dbReference type="Rhea" id="RHEA-COMP:17342"/>
        <dbReference type="ChEBI" id="CHEBI:33019"/>
        <dbReference type="ChEBI" id="CHEBI:61557"/>
        <dbReference type="ChEBI" id="CHEBI:140395"/>
        <dbReference type="EC" id="2.7.7.6"/>
    </reaction>
</comment>
<dbReference type="Pfam" id="PF01000">
    <property type="entry name" value="RNA_pol_A_bac"/>
    <property type="match status" value="1"/>
</dbReference>
<keyword evidence="1 5" id="KW-0240">DNA-directed RNA polymerase</keyword>
<reference evidence="8 9" key="1">
    <citation type="submission" date="2024-08" db="EMBL/GenBank/DDBJ databases">
        <title>Halobellus sp. MBLA0158 whole genome sequence.</title>
        <authorList>
            <person name="Hwang C.Y."/>
            <person name="Cho E.-S."/>
            <person name="Seo M.-J."/>
        </authorList>
    </citation>
    <scope>NUCLEOTIDE SEQUENCE [LARGE SCALE GENOMIC DNA]</scope>
    <source>
        <strain evidence="8 9">MBLA0158</strain>
    </source>
</reference>
<keyword evidence="9" id="KW-1185">Reference proteome</keyword>
<accession>A0ABD5MF40</accession>
<dbReference type="PANTHER" id="PTHR11800">
    <property type="entry name" value="DNA-DIRECTED RNA POLYMERASE"/>
    <property type="match status" value="1"/>
</dbReference>
<dbReference type="EC" id="2.7.7.6" evidence="5"/>
<comment type="caution">
    <text evidence="5">Lacks conserved residue(s) required for the propagation of feature annotation.</text>
</comment>
<dbReference type="PROSITE" id="PS00446">
    <property type="entry name" value="RNA_POL_D_30KD"/>
    <property type="match status" value="1"/>
</dbReference>
<evidence type="ECO:0000256" key="6">
    <source>
        <dbReference type="SAM" id="MobiDB-lite"/>
    </source>
</evidence>
<comment type="function">
    <text evidence="5">DNA-dependent RNA polymerase (RNAP) catalyzes the transcription of DNA into RNA using the four ribonucleoside triphosphates as substrates.</text>
</comment>
<evidence type="ECO:0000256" key="5">
    <source>
        <dbReference type="HAMAP-Rule" id="MF_00320"/>
    </source>
</evidence>
<comment type="caution">
    <text evidence="8">The sequence shown here is derived from an EMBL/GenBank/DDBJ whole genome shotgun (WGS) entry which is preliminary data.</text>
</comment>
<comment type="subunit">
    <text evidence="5">Part of the RNA polymerase complex.</text>
</comment>
<dbReference type="GO" id="GO:0000428">
    <property type="term" value="C:DNA-directed RNA polymerase complex"/>
    <property type="evidence" value="ECO:0007669"/>
    <property type="project" value="UniProtKB-KW"/>
</dbReference>
<evidence type="ECO:0000256" key="4">
    <source>
        <dbReference type="ARBA" id="ARBA00025804"/>
    </source>
</evidence>
<gene>
    <name evidence="5" type="primary">rpo3</name>
    <name evidence="5" type="synonym">rpoD</name>
    <name evidence="8" type="ORF">OS889_12920</name>
</gene>
<dbReference type="InterPro" id="IPR022842">
    <property type="entry name" value="RNAP_Rpo3/Rpb3/RPAC1"/>
</dbReference>
<comment type="subcellular location">
    <subcellularLocation>
        <location evidence="5">Cytoplasm</location>
    </subcellularLocation>
</comment>
<keyword evidence="3 5" id="KW-0804">Transcription</keyword>